<dbReference type="InterPro" id="IPR042183">
    <property type="entry name" value="MmgE/PrpD_sf_1"/>
</dbReference>
<dbReference type="InterPro" id="IPR042188">
    <property type="entry name" value="MmgE/PrpD_sf_2"/>
</dbReference>
<dbReference type="EMBL" id="JAKKOR010000012">
    <property type="protein sequence ID" value="MCF8590002.1"/>
    <property type="molecule type" value="Genomic_DNA"/>
</dbReference>
<comment type="similarity">
    <text evidence="1">Belongs to the PrpD family.</text>
</comment>
<dbReference type="Pfam" id="PF19305">
    <property type="entry name" value="MmgE_PrpD_C"/>
    <property type="match status" value="1"/>
</dbReference>
<dbReference type="Gene3D" id="3.30.1330.120">
    <property type="entry name" value="2-methylcitrate dehydratase PrpD"/>
    <property type="match status" value="1"/>
</dbReference>
<dbReference type="PANTHER" id="PTHR16943">
    <property type="entry name" value="2-METHYLCITRATE DEHYDRATASE-RELATED"/>
    <property type="match status" value="1"/>
</dbReference>
<dbReference type="InterPro" id="IPR036148">
    <property type="entry name" value="MmgE/PrpD_sf"/>
</dbReference>
<dbReference type="InterPro" id="IPR045336">
    <property type="entry name" value="MmgE_PrpD_N"/>
</dbReference>
<dbReference type="SUPFAM" id="SSF103378">
    <property type="entry name" value="2-methylcitrate dehydratase PrpD"/>
    <property type="match status" value="1"/>
</dbReference>
<proteinExistence type="inferred from homology"/>
<dbReference type="InterPro" id="IPR005656">
    <property type="entry name" value="MmgE_PrpD"/>
</dbReference>
<dbReference type="RefSeq" id="WP_236999201.1">
    <property type="nucleotide sequence ID" value="NZ_JAKKOR010000012.1"/>
</dbReference>
<evidence type="ECO:0000313" key="5">
    <source>
        <dbReference type="Proteomes" id="UP001200110"/>
    </source>
</evidence>
<dbReference type="Gene3D" id="1.10.4100.10">
    <property type="entry name" value="2-methylcitrate dehydratase PrpD"/>
    <property type="match status" value="1"/>
</dbReference>
<sequence length="457" mass="47897">MNEVKIDLTALGCFVAATGADDIPDETWTFGRLLLLDSLGALIGGLRYPAVRRLGETLDVVGDPSGTVPFGWTTTLGAAATWLDADSGGSFHQAGARIPPVPTAHPAPHVLPGLLHALARGDVDDDAAIAAFVIGCEVGLRFGAGTSLRPGLHPHGIHGPIATAVALSALNGVDAETATRAIELGGSLPLAATLAVPMRGGTVRNLWTGVGSYYGALAAATAADRVVTDRLIDELYDGVVTTDVDIDELTGGLGARWRMHESYIKPYACARWVHPALDALHTALAEAGGPLPSEITAIEVETFAFAASLDSRGAESDLHARFSIPRCVASVVVDGRLDADGFLPGRFERPEVAMLVDRVHVRELPEFSAELPERRPARVTVRTIAGRWTAEVPNARGNPDSALTVEEVVEKFLGNVGPFLPCEVLDQIVDTLVGPTARGARGTALRELAVAVRSAVV</sequence>
<gene>
    <name evidence="4" type="ORF">L5G33_16225</name>
</gene>
<dbReference type="InterPro" id="IPR045337">
    <property type="entry name" value="MmgE_PrpD_C"/>
</dbReference>
<keyword evidence="5" id="KW-1185">Reference proteome</keyword>
<comment type="caution">
    <text evidence="4">The sequence shown here is derived from an EMBL/GenBank/DDBJ whole genome shotgun (WGS) entry which is preliminary data.</text>
</comment>
<accession>A0ABS9IWQ7</accession>
<reference evidence="4 5" key="1">
    <citation type="submission" date="2022-01" db="EMBL/GenBank/DDBJ databases">
        <authorList>
            <person name="Huang Y."/>
        </authorList>
    </citation>
    <scope>NUCLEOTIDE SEQUENCE [LARGE SCALE GENOMIC DNA]</scope>
    <source>
        <strain evidence="4 5">HY366</strain>
    </source>
</reference>
<dbReference type="PANTHER" id="PTHR16943:SF8">
    <property type="entry name" value="2-METHYLCITRATE DEHYDRATASE"/>
    <property type="match status" value="1"/>
</dbReference>
<feature type="domain" description="MmgE/PrpD C-terminal" evidence="3">
    <location>
        <begin position="267"/>
        <end position="421"/>
    </location>
</feature>
<evidence type="ECO:0000259" key="3">
    <source>
        <dbReference type="Pfam" id="PF19305"/>
    </source>
</evidence>
<evidence type="ECO:0000259" key="2">
    <source>
        <dbReference type="Pfam" id="PF03972"/>
    </source>
</evidence>
<feature type="domain" description="MmgE/PrpD N-terminal" evidence="2">
    <location>
        <begin position="11"/>
        <end position="188"/>
    </location>
</feature>
<dbReference type="Proteomes" id="UP001200110">
    <property type="component" value="Unassembled WGS sequence"/>
</dbReference>
<evidence type="ECO:0000313" key="4">
    <source>
        <dbReference type="EMBL" id="MCF8590002.1"/>
    </source>
</evidence>
<organism evidence="4 5">
    <name type="scientific">Gordonia liuliyuniae</name>
    <dbReference type="NCBI Taxonomy" id="2911517"/>
    <lineage>
        <taxon>Bacteria</taxon>
        <taxon>Bacillati</taxon>
        <taxon>Actinomycetota</taxon>
        <taxon>Actinomycetes</taxon>
        <taxon>Mycobacteriales</taxon>
        <taxon>Gordoniaceae</taxon>
        <taxon>Gordonia</taxon>
    </lineage>
</organism>
<dbReference type="Pfam" id="PF03972">
    <property type="entry name" value="MmgE_PrpD_N"/>
    <property type="match status" value="1"/>
</dbReference>
<evidence type="ECO:0000256" key="1">
    <source>
        <dbReference type="ARBA" id="ARBA00006174"/>
    </source>
</evidence>
<name>A0ABS9IWQ7_9ACTN</name>
<protein>
    <submittedName>
        <fullName evidence="4">MmgE/PrpD family protein</fullName>
    </submittedName>
</protein>